<dbReference type="GO" id="GO:0030286">
    <property type="term" value="C:dynein complex"/>
    <property type="evidence" value="ECO:0007669"/>
    <property type="project" value="InterPro"/>
</dbReference>
<dbReference type="InterPro" id="IPR041589">
    <property type="entry name" value="DNAH3_AAA_lid_1"/>
</dbReference>
<comment type="similarity">
    <text evidence="1">Belongs to the dynein heavy chain family.</text>
</comment>
<dbReference type="InterPro" id="IPR035706">
    <property type="entry name" value="AAA_9"/>
</dbReference>
<feature type="coiled-coil region" evidence="2">
    <location>
        <begin position="544"/>
        <end position="578"/>
    </location>
</feature>
<feature type="region of interest" description="Disordered" evidence="3">
    <location>
        <begin position="1055"/>
        <end position="1094"/>
    </location>
</feature>
<dbReference type="InterPro" id="IPR024743">
    <property type="entry name" value="Dynein_HC_stalk"/>
</dbReference>
<dbReference type="Pfam" id="PF12781">
    <property type="entry name" value="AAA_9"/>
    <property type="match status" value="1"/>
</dbReference>
<dbReference type="GO" id="GO:0051959">
    <property type="term" value="F:dynein light intermediate chain binding"/>
    <property type="evidence" value="ECO:0007669"/>
    <property type="project" value="InterPro"/>
</dbReference>
<evidence type="ECO:0000313" key="9">
    <source>
        <dbReference type="Proteomes" id="UP001209878"/>
    </source>
</evidence>
<evidence type="ECO:0000256" key="3">
    <source>
        <dbReference type="SAM" id="MobiDB-lite"/>
    </source>
</evidence>
<keyword evidence="9" id="KW-1185">Reference proteome</keyword>
<feature type="region of interest" description="Disordered" evidence="3">
    <location>
        <begin position="730"/>
        <end position="764"/>
    </location>
</feature>
<sequence>MSQAYTCDVSQLAQAQRAAEESLRDLLSLIVQVTLELQQKLLTMFLPTASRGHYIFTMRNLSNIFTNLCLSLRPGCSPKSLLLLWEHECDWVYGRRMVQLMNQQKKPVFSNLVEQDSGLVTAGNAFTNVTNSSSEEDVATDLYRPEYNVNKVRTLMAHGIEEYNKANPTIRLALYTSVIEQVCRLARVISSPHKVAHCVLIADGCPGRCRIITSLAAHLAGFSIFQINPSPISNSTSYGMAQFKADLVIAYSRAGVKEDDLVEEDFLIYLTEFIVSGSITPLFSYEDQTTIINSIRTEVTQAGLTYTRQVAWQFFLRTVKTNFRVCVISPGDMTGFQRRCREYPAFTKNVNFFWFLHWSKQQLIQHAVFHLTGEFHLTHSSRSRFYHWWFIHMAKRHYADIHATHSHMTALMQQIQLENSLARKHMKELEHEKIVLDERKMVANTKKIVQSMNLSSLAELRAMFKPIIEIEELMTPIIMILKGPQADLTWQKGAKRQMANLERFIEELMTFEDSSLPESTLELVEPYLKKQMMVSRVKPLHAKVEQTTQAIDNAEHKMMILENKRKALEVRLADLAKGFEEATVDKNDQLEKTVMMDKMLETATRFRKVLNKEEHRIQQIIQSLPLRETSIAGGVAMAAGFATYLGPYQYNFRRLMLTVHWPNCLRERGIPLAIDSIHQTKGRVLDWSIEGLKTLSGATGSHLEDDWQDQTLPADADMQDDDAAVDLVNQDTQGDDPAVDPVNQDTQEEDGREEEGSQMSDVNVSTPQYNVYMRSLIKLLVGDDTLSRWLKKDLGLRQLENAAIVFSSWQRPAMLIDPNGDGWPVLLENNTDKLDSMLRPIMQHRNTCLYDNTDKDARIIKYCGRRILCHSRFQLYLATALAKPQFSPVTASMVTLVNYGTSNETLLDNLLTRSFACIRQDLYHEYRLALRSTDVVKHGLQEIMIFFHSRLSSNSAGGKNLSFNERDVDIIADLIEKTQQMALKEQETEDILQQLEELKYELLPLAQRATMLFAVLQSLTSVQYEYQFTLPYFLRLFHEAIGAQLPQDTYADSDLEDDYEEESDGAPVDGNISHGEPKPGHGQEQSSLTRQTSNDYTDEFEKDASTMDSRKDTVDSGSVVEDAVQVFEMPEVPLLPTEGVQYDSLADNHIKQFVDSLMSLVYQRVQQSLYEKHQLLFSTMLCLNIQEEAGYFMEEELSLLLQEFKMNMVQFTYQAVFHGVGKICLCVHMAQYPDNWLSWYKSARPERLALPVTVDTSDTGTEREETASPDLGALSDFHQLLLLRLLRPDRLPSTLAHYVTRHLSLTTDDTDKLSVEQVLDVTHDSHTGILVLTPPVTADTDVSNVTNLSLHVSPVSIICAIAQKQMD</sequence>
<evidence type="ECO:0000259" key="5">
    <source>
        <dbReference type="Pfam" id="PF12780"/>
    </source>
</evidence>
<feature type="domain" description="Dynein heavy chain AAA module D4" evidence="5">
    <location>
        <begin position="170"/>
        <end position="394"/>
    </location>
</feature>
<dbReference type="PANTHER" id="PTHR46961">
    <property type="entry name" value="DYNEIN HEAVY CHAIN 1, AXONEMAL-LIKE PROTEIN"/>
    <property type="match status" value="1"/>
</dbReference>
<evidence type="ECO:0000259" key="7">
    <source>
        <dbReference type="Pfam" id="PF17857"/>
    </source>
</evidence>
<dbReference type="PANTHER" id="PTHR46961:SF21">
    <property type="entry name" value="LOW QUALITY PROTEIN: DYNEIN BETA CHAIN, FLAGELLAR OUTER ARM-LIKE"/>
    <property type="match status" value="1"/>
</dbReference>
<keyword evidence="2" id="KW-0175">Coiled coil</keyword>
<comment type="caution">
    <text evidence="8">The sequence shown here is derived from an EMBL/GenBank/DDBJ whole genome shotgun (WGS) entry which is preliminary data.</text>
</comment>
<evidence type="ECO:0000313" key="8">
    <source>
        <dbReference type="EMBL" id="KAK2190795.1"/>
    </source>
</evidence>
<dbReference type="EMBL" id="JAODUO010000068">
    <property type="protein sequence ID" value="KAK2190795.1"/>
    <property type="molecule type" value="Genomic_DNA"/>
</dbReference>
<dbReference type="Pfam" id="PF17857">
    <property type="entry name" value="AAA_lid_1"/>
    <property type="match status" value="1"/>
</dbReference>
<dbReference type="InterPro" id="IPR027417">
    <property type="entry name" value="P-loop_NTPase"/>
</dbReference>
<dbReference type="Pfam" id="PF12780">
    <property type="entry name" value="AAA_8"/>
    <property type="match status" value="1"/>
</dbReference>
<dbReference type="Gene3D" id="1.20.920.20">
    <property type="match status" value="1"/>
</dbReference>
<evidence type="ECO:0000256" key="2">
    <source>
        <dbReference type="SAM" id="Coils"/>
    </source>
</evidence>
<evidence type="ECO:0000259" key="4">
    <source>
        <dbReference type="Pfam" id="PF12777"/>
    </source>
</evidence>
<evidence type="ECO:0000256" key="1">
    <source>
        <dbReference type="ARBA" id="ARBA00008887"/>
    </source>
</evidence>
<organism evidence="8 9">
    <name type="scientific">Ridgeia piscesae</name>
    <name type="common">Tubeworm</name>
    <dbReference type="NCBI Taxonomy" id="27915"/>
    <lineage>
        <taxon>Eukaryota</taxon>
        <taxon>Metazoa</taxon>
        <taxon>Spiralia</taxon>
        <taxon>Lophotrochozoa</taxon>
        <taxon>Annelida</taxon>
        <taxon>Polychaeta</taxon>
        <taxon>Sedentaria</taxon>
        <taxon>Canalipalpata</taxon>
        <taxon>Sabellida</taxon>
        <taxon>Siboglinidae</taxon>
        <taxon>Ridgeia</taxon>
    </lineage>
</organism>
<dbReference type="Pfam" id="PF12777">
    <property type="entry name" value="MT"/>
    <property type="match status" value="1"/>
</dbReference>
<gene>
    <name evidence="8" type="ORF">NP493_68g03024</name>
</gene>
<dbReference type="Gene3D" id="1.20.920.30">
    <property type="match status" value="1"/>
</dbReference>
<evidence type="ECO:0000259" key="6">
    <source>
        <dbReference type="Pfam" id="PF12781"/>
    </source>
</evidence>
<protein>
    <submittedName>
        <fullName evidence="8">Uncharacterized protein</fullName>
    </submittedName>
</protein>
<dbReference type="GO" id="GO:0007018">
    <property type="term" value="P:microtubule-based movement"/>
    <property type="evidence" value="ECO:0007669"/>
    <property type="project" value="InterPro"/>
</dbReference>
<feature type="domain" description="Dynein heavy chain coiled coil stalk" evidence="4">
    <location>
        <begin position="536"/>
        <end position="661"/>
    </location>
</feature>
<feature type="domain" description="Dynein heavy chain 3 AAA+ lid" evidence="7">
    <location>
        <begin position="31"/>
        <end position="103"/>
    </location>
</feature>
<accession>A0AAD9UIQ0</accession>
<dbReference type="GO" id="GO:0045505">
    <property type="term" value="F:dynein intermediate chain binding"/>
    <property type="evidence" value="ECO:0007669"/>
    <property type="project" value="InterPro"/>
</dbReference>
<reference evidence="8" key="1">
    <citation type="journal article" date="2023" name="Mol. Biol. Evol.">
        <title>Third-Generation Sequencing Reveals the Adaptive Role of the Epigenome in Three Deep-Sea Polychaetes.</title>
        <authorList>
            <person name="Perez M."/>
            <person name="Aroh O."/>
            <person name="Sun Y."/>
            <person name="Lan Y."/>
            <person name="Juniper S.K."/>
            <person name="Young C.R."/>
            <person name="Angers B."/>
            <person name="Qian P.Y."/>
        </authorList>
    </citation>
    <scope>NUCLEOTIDE SEQUENCE</scope>
    <source>
        <strain evidence="8">R07B-5</strain>
    </source>
</reference>
<name>A0AAD9UIQ0_RIDPI</name>
<dbReference type="Gene3D" id="3.40.50.300">
    <property type="entry name" value="P-loop containing nucleotide triphosphate hydrolases"/>
    <property type="match status" value="2"/>
</dbReference>
<dbReference type="Proteomes" id="UP001209878">
    <property type="component" value="Unassembled WGS sequence"/>
</dbReference>
<dbReference type="Gene3D" id="1.10.8.1220">
    <property type="match status" value="1"/>
</dbReference>
<dbReference type="InterPro" id="IPR026983">
    <property type="entry name" value="DHC"/>
</dbReference>
<feature type="domain" description="Dynein heavy chain ATP-binding dynein motor region" evidence="6">
    <location>
        <begin position="822"/>
        <end position="943"/>
    </location>
</feature>
<feature type="compositionally biased region" description="Acidic residues" evidence="3">
    <location>
        <begin position="1055"/>
        <end position="1064"/>
    </location>
</feature>
<proteinExistence type="inferred from homology"/>
<feature type="compositionally biased region" description="Polar residues" evidence="3">
    <location>
        <begin position="1083"/>
        <end position="1094"/>
    </location>
</feature>
<dbReference type="InterPro" id="IPR024317">
    <property type="entry name" value="Dynein_heavy_chain_D4_dom"/>
</dbReference>